<dbReference type="InterPro" id="IPR000669">
    <property type="entry name" value="Mannitol_DH"/>
</dbReference>
<dbReference type="PRINTS" id="PR00084">
    <property type="entry name" value="MTLDHDRGNASE"/>
</dbReference>
<dbReference type="Proteomes" id="UP000540685">
    <property type="component" value="Unassembled WGS sequence"/>
</dbReference>
<keyword evidence="4" id="KW-1185">Reference proteome</keyword>
<proteinExistence type="predicted"/>
<organism evidence="3 4">
    <name type="scientific">Streptosporangium becharense</name>
    <dbReference type="NCBI Taxonomy" id="1816182"/>
    <lineage>
        <taxon>Bacteria</taxon>
        <taxon>Bacillati</taxon>
        <taxon>Actinomycetota</taxon>
        <taxon>Actinomycetes</taxon>
        <taxon>Streptosporangiales</taxon>
        <taxon>Streptosporangiaceae</taxon>
        <taxon>Streptosporangium</taxon>
    </lineage>
</organism>
<name>A0A7W9IAK4_9ACTN</name>
<gene>
    <name evidence="3" type="ORF">F4562_000262</name>
</gene>
<protein>
    <submittedName>
        <fullName evidence="3">Mannitol-1-phosphate/altronate dehydrogenase</fullName>
    </submittedName>
</protein>
<dbReference type="Gene3D" id="3.40.50.720">
    <property type="entry name" value="NAD(P)-binding Rossmann-like Domain"/>
    <property type="match status" value="1"/>
</dbReference>
<dbReference type="RefSeq" id="WP_311734213.1">
    <property type="nucleotide sequence ID" value="NZ_JACHMP010000001.1"/>
</dbReference>
<evidence type="ECO:0000259" key="2">
    <source>
        <dbReference type="Pfam" id="PF01232"/>
    </source>
</evidence>
<dbReference type="PANTHER" id="PTHR43362">
    <property type="entry name" value="MANNITOL DEHYDROGENASE DSF1-RELATED"/>
    <property type="match status" value="1"/>
</dbReference>
<dbReference type="GO" id="GO:0042840">
    <property type="term" value="P:D-glucuronate catabolic process"/>
    <property type="evidence" value="ECO:0007669"/>
    <property type="project" value="TreeGrafter"/>
</dbReference>
<reference evidence="3 4" key="1">
    <citation type="submission" date="2020-08" db="EMBL/GenBank/DDBJ databases">
        <title>Sequencing the genomes of 1000 actinobacteria strains.</title>
        <authorList>
            <person name="Klenk H.-P."/>
        </authorList>
    </citation>
    <scope>NUCLEOTIDE SEQUENCE [LARGE SCALE GENOMIC DNA]</scope>
    <source>
        <strain evidence="3 4">DSM 46887</strain>
    </source>
</reference>
<dbReference type="SUPFAM" id="SSF51735">
    <property type="entry name" value="NAD(P)-binding Rossmann-fold domains"/>
    <property type="match status" value="1"/>
</dbReference>
<dbReference type="InterPro" id="IPR036291">
    <property type="entry name" value="NAD(P)-bd_dom_sf"/>
</dbReference>
<keyword evidence="1" id="KW-0560">Oxidoreductase</keyword>
<dbReference type="GO" id="GO:0008866">
    <property type="term" value="F:fructuronate reductase activity"/>
    <property type="evidence" value="ECO:0007669"/>
    <property type="project" value="TreeGrafter"/>
</dbReference>
<sequence>MRRDRPAAPVRILHLGLGGFFRSHHAWYTHRAPDADRWGIAAFSRRSGDLAARLAAQDGLYTLLTRAPDRDRFEVIGSLVDAHPGGDHGAWLDHWRRPELAVVTLTVTEAGYTRLPGGGLDTDLPDVRADIAALRADPGAATVTAAGRLLSGLAVRRRAGGGPVAIVSCDNLPDNGRVIARVIAELAEEAGVPVPEVSCVTTMVDRITPYPTEEDVAAVAAATGRSDAAPVVAEPFSEWVLCGEFPAGRPAWQEVGCAFRRGYDAV</sequence>
<comment type="caution">
    <text evidence="3">The sequence shown here is derived from an EMBL/GenBank/DDBJ whole genome shotgun (WGS) entry which is preliminary data.</text>
</comment>
<evidence type="ECO:0000313" key="4">
    <source>
        <dbReference type="Proteomes" id="UP000540685"/>
    </source>
</evidence>
<dbReference type="InterPro" id="IPR050988">
    <property type="entry name" value="Mannitol_DH/Oxidoreductase"/>
</dbReference>
<feature type="domain" description="Mannitol dehydrogenase N-terminal" evidence="2">
    <location>
        <begin position="11"/>
        <end position="253"/>
    </location>
</feature>
<accession>A0A7W9IAK4</accession>
<evidence type="ECO:0000313" key="3">
    <source>
        <dbReference type="EMBL" id="MBB5817200.1"/>
    </source>
</evidence>
<dbReference type="InterPro" id="IPR013131">
    <property type="entry name" value="Mannitol_DH_N"/>
</dbReference>
<dbReference type="AlphaFoldDB" id="A0A7W9IAK4"/>
<evidence type="ECO:0000256" key="1">
    <source>
        <dbReference type="ARBA" id="ARBA00023002"/>
    </source>
</evidence>
<dbReference type="Pfam" id="PF01232">
    <property type="entry name" value="Mannitol_dh"/>
    <property type="match status" value="1"/>
</dbReference>
<dbReference type="EMBL" id="JACHMP010000001">
    <property type="protein sequence ID" value="MBB5817200.1"/>
    <property type="molecule type" value="Genomic_DNA"/>
</dbReference>
<dbReference type="PANTHER" id="PTHR43362:SF7">
    <property type="entry name" value="D-MANNONATE OXIDOREDUCTASE"/>
    <property type="match status" value="1"/>
</dbReference>